<proteinExistence type="predicted"/>
<dbReference type="SUPFAM" id="SSF54909">
    <property type="entry name" value="Dimeric alpha+beta barrel"/>
    <property type="match status" value="1"/>
</dbReference>
<comment type="caution">
    <text evidence="1">The sequence shown here is derived from an EMBL/GenBank/DDBJ whole genome shotgun (WGS) entry which is preliminary data.</text>
</comment>
<evidence type="ECO:0000313" key="1">
    <source>
        <dbReference type="EMBL" id="CAI8028163.1"/>
    </source>
</evidence>
<keyword evidence="2" id="KW-1185">Reference proteome</keyword>
<dbReference type="AlphaFoldDB" id="A0AA35WNQ2"/>
<dbReference type="EMBL" id="CASHTH010002320">
    <property type="protein sequence ID" value="CAI8028163.1"/>
    <property type="molecule type" value="Genomic_DNA"/>
</dbReference>
<protein>
    <submittedName>
        <fullName evidence="1">Uncharacterized protein</fullName>
    </submittedName>
</protein>
<evidence type="ECO:0000313" key="2">
    <source>
        <dbReference type="Proteomes" id="UP001174909"/>
    </source>
</evidence>
<reference evidence="1" key="1">
    <citation type="submission" date="2023-03" db="EMBL/GenBank/DDBJ databases">
        <authorList>
            <person name="Steffen K."/>
            <person name="Cardenas P."/>
        </authorList>
    </citation>
    <scope>NUCLEOTIDE SEQUENCE</scope>
</reference>
<dbReference type="InterPro" id="IPR011008">
    <property type="entry name" value="Dimeric_a/b-barrel"/>
</dbReference>
<name>A0AA35WNQ2_GEOBA</name>
<accession>A0AA35WNQ2</accession>
<dbReference type="Proteomes" id="UP001174909">
    <property type="component" value="Unassembled WGS sequence"/>
</dbReference>
<gene>
    <name evidence="1" type="ORF">GBAR_LOCUS16059</name>
</gene>
<organism evidence="1 2">
    <name type="scientific">Geodia barretti</name>
    <name type="common">Barrett's horny sponge</name>
    <dbReference type="NCBI Taxonomy" id="519541"/>
    <lineage>
        <taxon>Eukaryota</taxon>
        <taxon>Metazoa</taxon>
        <taxon>Porifera</taxon>
        <taxon>Demospongiae</taxon>
        <taxon>Heteroscleromorpha</taxon>
        <taxon>Tetractinellida</taxon>
        <taxon>Astrophorina</taxon>
        <taxon>Geodiidae</taxon>
        <taxon>Geodia</taxon>
    </lineage>
</organism>
<sequence>MAADYAYFVQMDIPADWEAEFNRVYDTEHAKYLCQAPGVHTCNRYALESSNANQFAKYAALYAIDEPGVPYSEGWRVEGEKGDWATKIRPHATNRTHTMLKRTSDAGDATAEAPYIFIVRTDIPADDEDQFNHLYDTVHLPGLCEVSGVLGATRYRVEATNADGFPKYAAVYQIESPSVLESDPWKAAAQDEWAAKVSHKCVGLTRAVMRQVARHPQG</sequence>